<reference evidence="10 13" key="1">
    <citation type="submission" date="2009-10" db="EMBL/GenBank/DDBJ databases">
        <title>Complete sequence of Fibrobacter succinogenes subsp. succinogenes S85.</title>
        <authorList>
            <consortium name="US DOE Joint Genome Institute"/>
            <person name="Lucas S."/>
            <person name="Copeland A."/>
            <person name="Lapidus A."/>
            <person name="Glavina del Rio T."/>
            <person name="Tice H."/>
            <person name="Bruce D."/>
            <person name="Goodwin L."/>
            <person name="Pitluck S."/>
            <person name="Chertkov O."/>
            <person name="Detter J.C."/>
            <person name="Han C."/>
            <person name="Tapia R."/>
            <person name="Larimer F."/>
            <person name="Land M."/>
            <person name="Hauser L."/>
            <person name="Kyrpides N."/>
            <person name="Mikhailova N."/>
            <person name="Weimer P.J."/>
            <person name="Stevenson D.M."/>
            <person name="Boyum J."/>
            <person name="Brumm P.I."/>
            <person name="Mead D."/>
        </authorList>
    </citation>
    <scope>NUCLEOTIDE SEQUENCE [LARGE SCALE GENOMIC DNA]</scope>
    <source>
        <strain evidence="13">ATCC 19169 / S85</strain>
        <strain evidence="10">S85</strain>
    </source>
</reference>
<dbReference type="Proteomes" id="UP000000517">
    <property type="component" value="Chromosome"/>
</dbReference>
<dbReference type="InterPro" id="IPR003918">
    <property type="entry name" value="NADH_UbQ_OxRdtase"/>
</dbReference>
<evidence type="ECO:0000313" key="12">
    <source>
        <dbReference type="Proteomes" id="UP000000517"/>
    </source>
</evidence>
<feature type="transmembrane region" description="Helical" evidence="8">
    <location>
        <begin position="238"/>
        <end position="259"/>
    </location>
</feature>
<evidence type="ECO:0000256" key="1">
    <source>
        <dbReference type="ARBA" id="ARBA00004127"/>
    </source>
</evidence>
<feature type="transmembrane region" description="Helical" evidence="8">
    <location>
        <begin position="296"/>
        <end position="316"/>
    </location>
</feature>
<dbReference type="AlphaFoldDB" id="C9RJZ1"/>
<evidence type="ECO:0000256" key="2">
    <source>
        <dbReference type="ARBA" id="ARBA00009025"/>
    </source>
</evidence>
<evidence type="ECO:0000256" key="7">
    <source>
        <dbReference type="SAM" id="MobiDB-lite"/>
    </source>
</evidence>
<dbReference type="GO" id="GO:0012505">
    <property type="term" value="C:endomembrane system"/>
    <property type="evidence" value="ECO:0007669"/>
    <property type="project" value="UniProtKB-SubCell"/>
</dbReference>
<dbReference type="PRINTS" id="PR01437">
    <property type="entry name" value="NUOXDRDTASE4"/>
</dbReference>
<dbReference type="OrthoDB" id="9811718at2"/>
<evidence type="ECO:0000313" key="11">
    <source>
        <dbReference type="EMBL" id="ADL26987.1"/>
    </source>
</evidence>
<comment type="subcellular location">
    <subcellularLocation>
        <location evidence="1">Endomembrane system</location>
        <topology evidence="1">Multi-pass membrane protein</topology>
    </subcellularLocation>
    <subcellularLocation>
        <location evidence="6">Membrane</location>
        <topology evidence="6">Multi-pass membrane protein</topology>
    </subcellularLocation>
</comment>
<dbReference type="Pfam" id="PF00361">
    <property type="entry name" value="Proton_antipo_M"/>
    <property type="match status" value="1"/>
</dbReference>
<keyword evidence="3 6" id="KW-0812">Transmembrane</keyword>
<keyword evidence="11" id="KW-0560">Oxidoreductase</keyword>
<dbReference type="RefSeq" id="WP_014546786.1">
    <property type="nucleotide sequence ID" value="NC_013410.1"/>
</dbReference>
<feature type="transmembrane region" description="Helical" evidence="8">
    <location>
        <begin position="443"/>
        <end position="464"/>
    </location>
</feature>
<evidence type="ECO:0000313" key="10">
    <source>
        <dbReference type="EMBL" id="ACX75724.1"/>
    </source>
</evidence>
<comment type="similarity">
    <text evidence="2">Belongs to the complex I subunit 4 family.</text>
</comment>
<feature type="transmembrane region" description="Helical" evidence="8">
    <location>
        <begin position="131"/>
        <end position="149"/>
    </location>
</feature>
<dbReference type="GO" id="GO:0003954">
    <property type="term" value="F:NADH dehydrogenase activity"/>
    <property type="evidence" value="ECO:0007669"/>
    <property type="project" value="TreeGrafter"/>
</dbReference>
<dbReference type="InterPro" id="IPR010227">
    <property type="entry name" value="NADH_Q_OxRdtase_chainM/4"/>
</dbReference>
<feature type="transmembrane region" description="Helical" evidence="8">
    <location>
        <begin position="205"/>
        <end position="226"/>
    </location>
</feature>
<dbReference type="EC" id="1.6.99.5" evidence="11"/>
<keyword evidence="4 8" id="KW-1133">Transmembrane helix</keyword>
<dbReference type="NCBIfam" id="TIGR01972">
    <property type="entry name" value="NDH_I_M"/>
    <property type="match status" value="1"/>
</dbReference>
<dbReference type="KEGG" id="fsc:FSU_2673"/>
<protein>
    <submittedName>
        <fullName evidence="11">NADH-quinone oxidoreductase, M subunit</fullName>
        <ecNumber evidence="11">1.6.99.5</ecNumber>
    </submittedName>
    <submittedName>
        <fullName evidence="10">Proton-translocating NADH-quinone oxidoreductase, chain M</fullName>
    </submittedName>
</protein>
<feature type="transmembrane region" description="Helical" evidence="8">
    <location>
        <begin position="322"/>
        <end position="344"/>
    </location>
</feature>
<dbReference type="InterPro" id="IPR001750">
    <property type="entry name" value="ND/Mrp_TM"/>
</dbReference>
<dbReference type="PANTHER" id="PTHR43507">
    <property type="entry name" value="NADH-UBIQUINONE OXIDOREDUCTASE CHAIN 4"/>
    <property type="match status" value="1"/>
</dbReference>
<feature type="transmembrane region" description="Helical" evidence="8">
    <location>
        <begin position="404"/>
        <end position="422"/>
    </location>
</feature>
<feature type="domain" description="NADH:quinone oxidoreductase/Mrp antiporter transmembrane" evidence="9">
    <location>
        <begin position="125"/>
        <end position="411"/>
    </location>
</feature>
<dbReference type="GO" id="GO:0042773">
    <property type="term" value="P:ATP synthesis coupled electron transport"/>
    <property type="evidence" value="ECO:0007669"/>
    <property type="project" value="InterPro"/>
</dbReference>
<dbReference type="Proteomes" id="UP000001497">
    <property type="component" value="Chromosome"/>
</dbReference>
<keyword evidence="5 8" id="KW-0472">Membrane</keyword>
<sequence>MLLHLLVLAPFVAAILMVMTSKEDSKSSSRLAILMGIGFTAMSVALIAGGSVSTDAIEWFQIPGCKGPVYYYLTSHGLASWMVFLSSGLSLVSLISARGITCRSYRNFAIGIFSLMGAMNGTFLAADAVLFFFFFEAMVIPAAVLIAGFGGKDRMKAAMTFAIYTLVGSAPMMVALWYILTIADNSTLISLAVAVQGLPEGTQNVLLVCFLLAFLVKTPIFPFHGWQAITYAEAPAPLSAILTGAMSKAGVFGFIVWILPIFPLSMNAVSGLMWLGLFTAVYGALMALRATDGKKLLAFSSMGHLGLAVAGVFSLSEAMLPAVLVLLVAHGISAGAQFYLMGIAERMAGTRELDQLGGLSSKNPVFSTLFGFAGVMALAVPGTAGFVGEFSVLLALWDMGPLPALVAGFTLILSAAYMLRFIQKVIFGKQAREYEEGRRTMPLEGVSIAVMLLLLLVFGFHPAYVTDTLNEAEATEDPAAVQVLNNAALNNGEAPMTAEEIHQLDSTLAAAGFKDDERASIIAQMKGDASADAKSEKSVKEASDAK</sequence>
<evidence type="ECO:0000256" key="3">
    <source>
        <dbReference type="ARBA" id="ARBA00022692"/>
    </source>
</evidence>
<evidence type="ECO:0000256" key="5">
    <source>
        <dbReference type="ARBA" id="ARBA00023136"/>
    </source>
</evidence>
<dbReference type="GO" id="GO:0015990">
    <property type="term" value="P:electron transport coupled proton transport"/>
    <property type="evidence" value="ECO:0007669"/>
    <property type="project" value="TreeGrafter"/>
</dbReference>
<feature type="transmembrane region" description="Helical" evidence="8">
    <location>
        <begin position="6"/>
        <end position="22"/>
    </location>
</feature>
<evidence type="ECO:0000256" key="8">
    <source>
        <dbReference type="SAM" id="Phobius"/>
    </source>
</evidence>
<name>C9RJZ1_FIBSS</name>
<dbReference type="GO" id="GO:0048039">
    <property type="term" value="F:ubiquinone binding"/>
    <property type="evidence" value="ECO:0007669"/>
    <property type="project" value="TreeGrafter"/>
</dbReference>
<dbReference type="EMBL" id="CP002158">
    <property type="protein sequence ID" value="ADL26987.1"/>
    <property type="molecule type" value="Genomic_DNA"/>
</dbReference>
<dbReference type="GO" id="GO:0016020">
    <property type="term" value="C:membrane"/>
    <property type="evidence" value="ECO:0007669"/>
    <property type="project" value="UniProtKB-SubCell"/>
</dbReference>
<evidence type="ECO:0000256" key="6">
    <source>
        <dbReference type="RuleBase" id="RU000320"/>
    </source>
</evidence>
<evidence type="ECO:0000256" key="4">
    <source>
        <dbReference type="ARBA" id="ARBA00022989"/>
    </source>
</evidence>
<reference evidence="12" key="2">
    <citation type="submission" date="2010-08" db="EMBL/GenBank/DDBJ databases">
        <title>Complete sequence of Fibrobacter succinogenes subsp. succinogenes S85.</title>
        <authorList>
            <person name="Durkin A.S."/>
            <person name="Nelson K.E."/>
            <person name="Morrison M."/>
            <person name="Forsberg C.W."/>
            <person name="Wilson D.B."/>
            <person name="Russell J.B."/>
            <person name="Cann I.K.O."/>
            <person name="Mackie R.I."/>
            <person name="White B.A."/>
        </authorList>
    </citation>
    <scope>NUCLEOTIDE SEQUENCE [LARGE SCALE GENOMIC DNA]</scope>
    <source>
        <strain evidence="12">ATCC 19169 / S85</strain>
    </source>
</reference>
<dbReference type="EMBL" id="CP001792">
    <property type="protein sequence ID" value="ACX75724.1"/>
    <property type="molecule type" value="Genomic_DNA"/>
</dbReference>
<feature type="compositionally biased region" description="Basic and acidic residues" evidence="7">
    <location>
        <begin position="529"/>
        <end position="546"/>
    </location>
</feature>
<dbReference type="HOGENOM" id="CLU_007100_4_3_0"/>
<organism evidence="11 12">
    <name type="scientific">Fibrobacter succinogenes (strain ATCC 19169 / S85)</name>
    <dbReference type="NCBI Taxonomy" id="59374"/>
    <lineage>
        <taxon>Bacteria</taxon>
        <taxon>Pseudomonadati</taxon>
        <taxon>Fibrobacterota</taxon>
        <taxon>Fibrobacteria</taxon>
        <taxon>Fibrobacterales</taxon>
        <taxon>Fibrobacteraceae</taxon>
        <taxon>Fibrobacter</taxon>
    </lineage>
</organism>
<dbReference type="PANTHER" id="PTHR43507:SF1">
    <property type="entry name" value="NADH-UBIQUINONE OXIDOREDUCTASE CHAIN 4"/>
    <property type="match status" value="1"/>
</dbReference>
<feature type="transmembrane region" description="Helical" evidence="8">
    <location>
        <begin position="107"/>
        <end position="125"/>
    </location>
</feature>
<keyword evidence="13" id="KW-1185">Reference proteome</keyword>
<dbReference type="eggNOG" id="COG1008">
    <property type="taxonomic scope" value="Bacteria"/>
</dbReference>
<feature type="transmembrane region" description="Helical" evidence="8">
    <location>
        <begin position="69"/>
        <end position="95"/>
    </location>
</feature>
<feature type="transmembrane region" description="Helical" evidence="8">
    <location>
        <begin position="271"/>
        <end position="289"/>
    </location>
</feature>
<evidence type="ECO:0000259" key="9">
    <source>
        <dbReference type="Pfam" id="PF00361"/>
    </source>
</evidence>
<gene>
    <name evidence="11" type="primary">nuoM_1</name>
    <name evidence="10" type="ordered locus">Fisuc_2137</name>
    <name evidence="11" type="ordered locus">FSU_2673</name>
</gene>
<dbReference type="GO" id="GO:0008137">
    <property type="term" value="F:NADH dehydrogenase (ubiquinone) activity"/>
    <property type="evidence" value="ECO:0007669"/>
    <property type="project" value="InterPro"/>
</dbReference>
<accession>C9RJZ1</accession>
<dbReference type="KEGG" id="fsu:Fisuc_2137"/>
<feature type="transmembrane region" description="Helical" evidence="8">
    <location>
        <begin position="161"/>
        <end position="180"/>
    </location>
</feature>
<dbReference type="STRING" id="59374.FSU_2673"/>
<evidence type="ECO:0000313" key="13">
    <source>
        <dbReference type="Proteomes" id="UP000001497"/>
    </source>
</evidence>
<reference evidence="11" key="3">
    <citation type="submission" date="2010-08" db="EMBL/GenBank/DDBJ databases">
        <authorList>
            <person name="Durkin A.S."/>
            <person name="Nelson K.E."/>
            <person name="Morrison M."/>
            <person name="Forsberg C.W."/>
            <person name="Wilson D.B."/>
            <person name="Russell J.B."/>
            <person name="Cann I.K.O."/>
            <person name="Mackie R.I."/>
            <person name="White B.A."/>
        </authorList>
    </citation>
    <scope>NUCLEOTIDE SEQUENCE</scope>
    <source>
        <strain evidence="11">S85</strain>
    </source>
</reference>
<dbReference type="PATRIC" id="fig|59374.8.peg.2561"/>
<feature type="region of interest" description="Disordered" evidence="7">
    <location>
        <begin position="524"/>
        <end position="546"/>
    </location>
</feature>
<feature type="transmembrane region" description="Helical" evidence="8">
    <location>
        <begin position="365"/>
        <end position="384"/>
    </location>
</feature>
<feature type="transmembrane region" description="Helical" evidence="8">
    <location>
        <begin position="31"/>
        <end position="49"/>
    </location>
</feature>
<proteinExistence type="inferred from homology"/>